<feature type="transmembrane region" description="Helical" evidence="1">
    <location>
        <begin position="49"/>
        <end position="67"/>
    </location>
</feature>
<keyword evidence="1" id="KW-0812">Transmembrane</keyword>
<accession>A0A022WEF5</accession>
<name>A0A022WEF5_TRIRU</name>
<proteinExistence type="predicted"/>
<feature type="transmembrane region" description="Helical" evidence="1">
    <location>
        <begin position="109"/>
        <end position="127"/>
    </location>
</feature>
<sequence>MAKDLETSTTSGKPKPTLAQYAREWGESSFPPTLLATFVTALHFRPFQFVPMMFPPVLLLTSYMNLAGFKKDAAGASAAWSGLYILLAGRRKQEFRKKWSARGMVRGAAIGVGLANLVGGGMAYVLGTREDEE</sequence>
<dbReference type="OrthoDB" id="4868994at2759"/>
<dbReference type="HOGENOM" id="CLU_099515_0_0_1"/>
<reference evidence="2" key="1">
    <citation type="submission" date="2014-02" db="EMBL/GenBank/DDBJ databases">
        <title>The Genome Sequence of Trichophyton rubrum (morphotype fischeri) CBS 288.86.</title>
        <authorList>
            <consortium name="The Broad Institute Genomics Platform"/>
            <person name="Cuomo C.A."/>
            <person name="White T.C."/>
            <person name="Graser Y."/>
            <person name="Martinez-Rossi N."/>
            <person name="Heitman J."/>
            <person name="Young S.K."/>
            <person name="Zeng Q."/>
            <person name="Gargeya S."/>
            <person name="Abouelleil A."/>
            <person name="Alvarado L."/>
            <person name="Chapman S.B."/>
            <person name="Gainer-Dewar J."/>
            <person name="Goldberg J."/>
            <person name="Griggs A."/>
            <person name="Gujja S."/>
            <person name="Hansen M."/>
            <person name="Howarth C."/>
            <person name="Imamovic A."/>
            <person name="Larimer J."/>
            <person name="Martinez D."/>
            <person name="Murphy C."/>
            <person name="Pearson M.D."/>
            <person name="Persinoti G."/>
            <person name="Poon T."/>
            <person name="Priest M."/>
            <person name="Roberts A.D."/>
            <person name="Saif S."/>
            <person name="Shea T.D."/>
            <person name="Sykes S.N."/>
            <person name="Wortman J."/>
            <person name="Nusbaum C."/>
            <person name="Birren B."/>
        </authorList>
    </citation>
    <scope>NUCLEOTIDE SEQUENCE [LARGE SCALE GENOMIC DNA]</scope>
    <source>
        <strain evidence="2">CBS 288.86</strain>
    </source>
</reference>
<dbReference type="AlphaFoldDB" id="A0A022WEF5"/>
<dbReference type="Proteomes" id="UP000023758">
    <property type="component" value="Unassembled WGS sequence"/>
</dbReference>
<keyword evidence="1" id="KW-1133">Transmembrane helix</keyword>
<protein>
    <submittedName>
        <fullName evidence="2">Uncharacterized protein</fullName>
    </submittedName>
</protein>
<keyword evidence="1" id="KW-0472">Membrane</keyword>
<dbReference type="EMBL" id="KK207720">
    <property type="protein sequence ID" value="EZF56473.1"/>
    <property type="molecule type" value="Genomic_DNA"/>
</dbReference>
<evidence type="ECO:0000256" key="1">
    <source>
        <dbReference type="SAM" id="Phobius"/>
    </source>
</evidence>
<organism evidence="2">
    <name type="scientific">Trichophyton rubrum CBS 288.86</name>
    <dbReference type="NCBI Taxonomy" id="1215330"/>
    <lineage>
        <taxon>Eukaryota</taxon>
        <taxon>Fungi</taxon>
        <taxon>Dikarya</taxon>
        <taxon>Ascomycota</taxon>
        <taxon>Pezizomycotina</taxon>
        <taxon>Eurotiomycetes</taxon>
        <taxon>Eurotiomycetidae</taxon>
        <taxon>Onygenales</taxon>
        <taxon>Arthrodermataceae</taxon>
        <taxon>Trichophyton</taxon>
    </lineage>
</organism>
<gene>
    <name evidence="2" type="ORF">H103_01174</name>
</gene>
<evidence type="ECO:0000313" key="2">
    <source>
        <dbReference type="EMBL" id="EZF56473.1"/>
    </source>
</evidence>